<evidence type="ECO:0000256" key="13">
    <source>
        <dbReference type="ARBA" id="ARBA00038058"/>
    </source>
</evidence>
<evidence type="ECO:0000256" key="5">
    <source>
        <dbReference type="ARBA" id="ARBA00022801"/>
    </source>
</evidence>
<dbReference type="InterPro" id="IPR027417">
    <property type="entry name" value="P-loop_NTPase"/>
</dbReference>
<dbReference type="SUPFAM" id="SSF52540">
    <property type="entry name" value="P-loop containing nucleoside triphosphate hydrolases"/>
    <property type="match status" value="1"/>
</dbReference>
<comment type="caution">
    <text evidence="15">The sequence shown here is derived from an EMBL/GenBank/DDBJ whole genome shotgun (WGS) entry which is preliminary data.</text>
</comment>
<comment type="similarity">
    <text evidence="13">Belongs to the helicase family. DinG subfamily.</text>
</comment>
<dbReference type="Proteomes" id="UP000265882">
    <property type="component" value="Unassembled WGS sequence"/>
</dbReference>
<dbReference type="Pfam" id="PF12705">
    <property type="entry name" value="PDDEXK_1"/>
    <property type="match status" value="1"/>
</dbReference>
<dbReference type="GO" id="GO:0006281">
    <property type="term" value="P:DNA repair"/>
    <property type="evidence" value="ECO:0007669"/>
    <property type="project" value="UniProtKB-KW"/>
</dbReference>
<dbReference type="InterPro" id="IPR045028">
    <property type="entry name" value="DinG/Rad3-like"/>
</dbReference>
<dbReference type="PANTHER" id="PTHR11472:SF34">
    <property type="entry name" value="REGULATOR OF TELOMERE ELONGATION HELICASE 1"/>
    <property type="match status" value="1"/>
</dbReference>
<dbReference type="Gene3D" id="1.10.275.40">
    <property type="match status" value="1"/>
</dbReference>
<keyword evidence="4" id="KW-0227">DNA damage</keyword>
<dbReference type="InterPro" id="IPR010614">
    <property type="entry name" value="RAD3-like_helicase_DEAD"/>
</dbReference>
<dbReference type="Gene3D" id="3.90.320.10">
    <property type="match status" value="1"/>
</dbReference>
<evidence type="ECO:0000313" key="16">
    <source>
        <dbReference type="Proteomes" id="UP000265882"/>
    </source>
</evidence>
<organism evidence="15 16">
    <name type="scientific">Abyssobacteria bacterium (strain SURF_5)</name>
    <dbReference type="NCBI Taxonomy" id="2093360"/>
    <lineage>
        <taxon>Bacteria</taxon>
        <taxon>Pseudomonadati</taxon>
        <taxon>Candidatus Hydrogenedentota</taxon>
        <taxon>Candidatus Abyssobacteria</taxon>
    </lineage>
</organism>
<evidence type="ECO:0000256" key="8">
    <source>
        <dbReference type="ARBA" id="ARBA00023004"/>
    </source>
</evidence>
<keyword evidence="5" id="KW-0378">Hydrolase</keyword>
<keyword evidence="12" id="KW-0413">Isomerase</keyword>
<evidence type="ECO:0000256" key="11">
    <source>
        <dbReference type="ARBA" id="ARBA00023204"/>
    </source>
</evidence>
<evidence type="ECO:0000256" key="3">
    <source>
        <dbReference type="ARBA" id="ARBA00022741"/>
    </source>
</evidence>
<evidence type="ECO:0000256" key="12">
    <source>
        <dbReference type="ARBA" id="ARBA00023235"/>
    </source>
</evidence>
<evidence type="ECO:0000256" key="1">
    <source>
        <dbReference type="ARBA" id="ARBA00022485"/>
    </source>
</evidence>
<dbReference type="SMART" id="SM00491">
    <property type="entry name" value="HELICc2"/>
    <property type="match status" value="1"/>
</dbReference>
<dbReference type="PANTHER" id="PTHR11472">
    <property type="entry name" value="DNA REPAIR DEAD HELICASE RAD3/XP-D SUBFAMILY MEMBER"/>
    <property type="match status" value="1"/>
</dbReference>
<keyword evidence="7" id="KW-0067">ATP-binding</keyword>
<keyword evidence="11" id="KW-0234">DNA repair</keyword>
<reference evidence="15 16" key="1">
    <citation type="journal article" date="2017" name="ISME J.">
        <title>Energy and carbon metabolisms in a deep terrestrial subsurface fluid microbial community.</title>
        <authorList>
            <person name="Momper L."/>
            <person name="Jungbluth S.P."/>
            <person name="Lee M.D."/>
            <person name="Amend J.P."/>
        </authorList>
    </citation>
    <scope>NUCLEOTIDE SEQUENCE [LARGE SCALE GENOMIC DNA]</scope>
    <source>
        <strain evidence="15">SURF_5</strain>
    </source>
</reference>
<dbReference type="EMBL" id="QZKU01000142">
    <property type="protein sequence ID" value="RJP14842.1"/>
    <property type="molecule type" value="Genomic_DNA"/>
</dbReference>
<evidence type="ECO:0000256" key="6">
    <source>
        <dbReference type="ARBA" id="ARBA00022806"/>
    </source>
</evidence>
<dbReference type="Pfam" id="PF06733">
    <property type="entry name" value="DEAD_2"/>
    <property type="match status" value="1"/>
</dbReference>
<keyword evidence="8" id="KW-0408">Iron</keyword>
<dbReference type="InterPro" id="IPR038726">
    <property type="entry name" value="PDDEXK_AddAB-type"/>
</dbReference>
<evidence type="ECO:0000256" key="9">
    <source>
        <dbReference type="ARBA" id="ARBA00023014"/>
    </source>
</evidence>
<dbReference type="GO" id="GO:0016818">
    <property type="term" value="F:hydrolase activity, acting on acid anhydrides, in phosphorus-containing anhydrides"/>
    <property type="evidence" value="ECO:0007669"/>
    <property type="project" value="InterPro"/>
</dbReference>
<dbReference type="InterPro" id="IPR006555">
    <property type="entry name" value="ATP-dep_Helicase_C"/>
</dbReference>
<dbReference type="Gene3D" id="3.40.50.300">
    <property type="entry name" value="P-loop containing nucleotide triphosphate hydrolases"/>
    <property type="match status" value="2"/>
</dbReference>
<evidence type="ECO:0000256" key="10">
    <source>
        <dbReference type="ARBA" id="ARBA00023125"/>
    </source>
</evidence>
<dbReference type="InterPro" id="IPR006554">
    <property type="entry name" value="Helicase-like_DEXD_c2"/>
</dbReference>
<dbReference type="PROSITE" id="PS51193">
    <property type="entry name" value="HELICASE_ATP_BIND_2"/>
    <property type="match status" value="1"/>
</dbReference>
<feature type="domain" description="Helicase ATP-binding" evidence="14">
    <location>
        <begin position="190"/>
        <end position="443"/>
    </location>
</feature>
<evidence type="ECO:0000256" key="2">
    <source>
        <dbReference type="ARBA" id="ARBA00022723"/>
    </source>
</evidence>
<dbReference type="InterPro" id="IPR042493">
    <property type="entry name" value="XPD_DNA_FeS"/>
</dbReference>
<dbReference type="AlphaFoldDB" id="A0A3A4N653"/>
<dbReference type="InterPro" id="IPR014013">
    <property type="entry name" value="Helic_SF1/SF2_ATP-bd_DinG/Rad3"/>
</dbReference>
<dbReference type="GO" id="GO:0051539">
    <property type="term" value="F:4 iron, 4 sulfur cluster binding"/>
    <property type="evidence" value="ECO:0007669"/>
    <property type="project" value="UniProtKB-KW"/>
</dbReference>
<keyword evidence="9" id="KW-0411">Iron-sulfur</keyword>
<gene>
    <name evidence="15" type="ORF">C4520_21095</name>
</gene>
<keyword evidence="1" id="KW-0004">4Fe-4S</keyword>
<dbReference type="Gene3D" id="1.10.30.20">
    <property type="entry name" value="Bacterial XPD DNA helicase, FeS cluster domain"/>
    <property type="match status" value="1"/>
</dbReference>
<dbReference type="GO" id="GO:0003677">
    <property type="term" value="F:DNA binding"/>
    <property type="evidence" value="ECO:0007669"/>
    <property type="project" value="UniProtKB-KW"/>
</dbReference>
<keyword evidence="2" id="KW-0479">Metal-binding</keyword>
<keyword evidence="6" id="KW-0347">Helicase</keyword>
<evidence type="ECO:0000259" key="14">
    <source>
        <dbReference type="PROSITE" id="PS51193"/>
    </source>
</evidence>
<dbReference type="SMART" id="SM00488">
    <property type="entry name" value="DEXDc2"/>
    <property type="match status" value="1"/>
</dbReference>
<dbReference type="GO" id="GO:0046872">
    <property type="term" value="F:metal ion binding"/>
    <property type="evidence" value="ECO:0007669"/>
    <property type="project" value="UniProtKB-KW"/>
</dbReference>
<evidence type="ECO:0000256" key="4">
    <source>
        <dbReference type="ARBA" id="ARBA00022763"/>
    </source>
</evidence>
<name>A0A3A4N653_ABYX5</name>
<evidence type="ECO:0000313" key="15">
    <source>
        <dbReference type="EMBL" id="RJP14842.1"/>
    </source>
</evidence>
<protein>
    <recommendedName>
        <fullName evidence="14">Helicase ATP-binding domain-containing protein</fullName>
    </recommendedName>
</protein>
<proteinExistence type="inferred from homology"/>
<keyword evidence="10" id="KW-0238">DNA-binding</keyword>
<accession>A0A3A4N653</accession>
<evidence type="ECO:0000256" key="7">
    <source>
        <dbReference type="ARBA" id="ARBA00022840"/>
    </source>
</evidence>
<dbReference type="GO" id="GO:0005524">
    <property type="term" value="F:ATP binding"/>
    <property type="evidence" value="ECO:0007669"/>
    <property type="project" value="UniProtKB-KW"/>
</dbReference>
<sequence>MTIRIDDSTRTIQMGVGDLVRLINPSETFRTGSSQFAAHWGQQAHKRLYGEAALNKRSTEVHVSHSLALGEYSAVITGRIDLIVEAADKTIVQEIKTVAAPGQTLEAATEDSLPSFRDQLRLYLYLLECSGYKNLHGELVVVSLMDGSIARIPVTYDLGAVYLLIRSVLLGVVREHEQSTARKDYRRSLAKRIGFPHEEARRYQEEAAASVRNALETRNNLLLSAPTGVGKTAAVLAPALRFALENDLRIFWASGKSSHQEIVATTLRLILPPDAQISALFLMAKEKLCPNELFSCEEHLCRYSQEYSARSNQAAVKALLQQQLILPEDVIRVARENDTCPFELSLQAASNADFIVGDYNYVFDPKSSLRRLLPPKNRRGWILIIDEAHNLYSRARGYFSPSISVEDMQEASRAAGESHVAPDGVLSLLDEVKTYVSEIGGARPSERQNQFIVEIDKNFFRAIGGRTKEILSDYFLARLRAGMETGEDPLARCLTDIDTFCTMSALEGDFAFLFDSTAALLKQVCLDPSLQIGKIINSFFSVIAVSATLEPHRFFQDVLGFPADETIAASFPSPFHRENRKIVIVPNVSTTYRDRTRTAPGVAHILQEISVIKPGNYAAFFPSYAYLRLIATHLQDFCGNLVIQKETLQKSDIVEMVRVLRERRSTNLILAVQGGSLAEGVDYSDNLLDGIFIVGVGLPELSLENELLKAHFDEKYSAGFQYAYLYPGMMRVIQSAGRLIRSADDIGFIILIGRRYATPAYNSLLPRDWYRYSIEELIASDAAAEVRAFWDSL</sequence>
<keyword evidence="3" id="KW-0547">Nucleotide-binding</keyword>
<dbReference type="Pfam" id="PF13307">
    <property type="entry name" value="Helicase_C_2"/>
    <property type="match status" value="1"/>
</dbReference>
<dbReference type="GO" id="GO:0043139">
    <property type="term" value="F:5'-3' DNA helicase activity"/>
    <property type="evidence" value="ECO:0007669"/>
    <property type="project" value="UniProtKB-EC"/>
</dbReference>
<dbReference type="InterPro" id="IPR011604">
    <property type="entry name" value="PDDEXK-like_dom_sf"/>
</dbReference>